<dbReference type="PANTHER" id="PTHR43095:SF5">
    <property type="entry name" value="XYLULOSE KINASE"/>
    <property type="match status" value="1"/>
</dbReference>
<dbReference type="PANTHER" id="PTHR43095">
    <property type="entry name" value="SUGAR KINASE"/>
    <property type="match status" value="1"/>
</dbReference>
<dbReference type="GO" id="GO:0042732">
    <property type="term" value="P:D-xylose metabolic process"/>
    <property type="evidence" value="ECO:0007669"/>
    <property type="project" value="UniProtKB-KW"/>
</dbReference>
<evidence type="ECO:0000256" key="5">
    <source>
        <dbReference type="SAM" id="MobiDB-lite"/>
    </source>
</evidence>
<dbReference type="InterPro" id="IPR050406">
    <property type="entry name" value="FGGY_Carb_Kinase"/>
</dbReference>
<dbReference type="InterPro" id="IPR043129">
    <property type="entry name" value="ATPase_NBD"/>
</dbReference>
<proteinExistence type="inferred from homology"/>
<keyword evidence="4 8" id="KW-0418">Kinase</keyword>
<keyword evidence="2" id="KW-0859">Xylose metabolism</keyword>
<keyword evidence="9" id="KW-1185">Reference proteome</keyword>
<gene>
    <name evidence="8" type="ORF">SCA03_03260</name>
</gene>
<protein>
    <submittedName>
        <fullName evidence="8">Carbohydrate kinase</fullName>
    </submittedName>
</protein>
<organism evidence="8 9">
    <name type="scientific">Streptomyces cacaoi</name>
    <dbReference type="NCBI Taxonomy" id="1898"/>
    <lineage>
        <taxon>Bacteria</taxon>
        <taxon>Bacillati</taxon>
        <taxon>Actinomycetota</taxon>
        <taxon>Actinomycetes</taxon>
        <taxon>Kitasatosporales</taxon>
        <taxon>Streptomycetaceae</taxon>
        <taxon>Streptomyces</taxon>
    </lineage>
</organism>
<evidence type="ECO:0000256" key="2">
    <source>
        <dbReference type="ARBA" id="ARBA00022629"/>
    </source>
</evidence>
<dbReference type="GO" id="GO:0016301">
    <property type="term" value="F:kinase activity"/>
    <property type="evidence" value="ECO:0007669"/>
    <property type="project" value="UniProtKB-KW"/>
</dbReference>
<evidence type="ECO:0000256" key="1">
    <source>
        <dbReference type="ARBA" id="ARBA00009156"/>
    </source>
</evidence>
<dbReference type="OrthoDB" id="9782710at2"/>
<evidence type="ECO:0000259" key="7">
    <source>
        <dbReference type="Pfam" id="PF02782"/>
    </source>
</evidence>
<dbReference type="AlphaFoldDB" id="A0A4Y3QR48"/>
<feature type="domain" description="Carbohydrate kinase FGGY C-terminal" evidence="7">
    <location>
        <begin position="326"/>
        <end position="474"/>
    </location>
</feature>
<dbReference type="InterPro" id="IPR000577">
    <property type="entry name" value="Carb_kinase_FGGY"/>
</dbReference>
<dbReference type="PIRSF" id="PIRSF000538">
    <property type="entry name" value="GlpK"/>
    <property type="match status" value="1"/>
</dbReference>
<evidence type="ECO:0000259" key="6">
    <source>
        <dbReference type="Pfam" id="PF00370"/>
    </source>
</evidence>
<evidence type="ECO:0000256" key="3">
    <source>
        <dbReference type="ARBA" id="ARBA00022679"/>
    </source>
</evidence>
<dbReference type="SUPFAM" id="SSF53067">
    <property type="entry name" value="Actin-like ATPase domain"/>
    <property type="match status" value="2"/>
</dbReference>
<feature type="domain" description="Carbohydrate kinase FGGY N-terminal" evidence="6">
    <location>
        <begin position="41"/>
        <end position="281"/>
    </location>
</feature>
<dbReference type="InterPro" id="IPR018485">
    <property type="entry name" value="FGGY_C"/>
</dbReference>
<dbReference type="Proteomes" id="UP000319210">
    <property type="component" value="Unassembled WGS sequence"/>
</dbReference>
<dbReference type="Pfam" id="PF00370">
    <property type="entry name" value="FGGY_N"/>
    <property type="match status" value="1"/>
</dbReference>
<accession>A0A4Y3QR48</accession>
<keyword evidence="2" id="KW-0119">Carbohydrate metabolism</keyword>
<evidence type="ECO:0000313" key="9">
    <source>
        <dbReference type="Proteomes" id="UP000319210"/>
    </source>
</evidence>
<comment type="caution">
    <text evidence="8">The sequence shown here is derived from an EMBL/GenBank/DDBJ whole genome shotgun (WGS) entry which is preliminary data.</text>
</comment>
<feature type="region of interest" description="Disordered" evidence="5">
    <location>
        <begin position="1"/>
        <end position="32"/>
    </location>
</feature>
<comment type="similarity">
    <text evidence="1">Belongs to the FGGY kinase family.</text>
</comment>
<dbReference type="InterPro" id="IPR018484">
    <property type="entry name" value="FGGY_N"/>
</dbReference>
<evidence type="ECO:0000313" key="8">
    <source>
        <dbReference type="EMBL" id="GEB47775.1"/>
    </source>
</evidence>
<name>A0A4Y3QR48_STRCI</name>
<evidence type="ECO:0000256" key="4">
    <source>
        <dbReference type="ARBA" id="ARBA00022777"/>
    </source>
</evidence>
<dbReference type="EMBL" id="BJMM01000002">
    <property type="protein sequence ID" value="GEB47775.1"/>
    <property type="molecule type" value="Genomic_DNA"/>
</dbReference>
<dbReference type="Gene3D" id="3.30.420.40">
    <property type="match status" value="2"/>
</dbReference>
<reference evidence="8 9" key="1">
    <citation type="submission" date="2019-06" db="EMBL/GenBank/DDBJ databases">
        <title>Whole genome shotgun sequence of Streptomyces cacaoi subsp. cacaoi NBRC 12748.</title>
        <authorList>
            <person name="Hosoyama A."/>
            <person name="Uohara A."/>
            <person name="Ohji S."/>
            <person name="Ichikawa N."/>
        </authorList>
    </citation>
    <scope>NUCLEOTIDE SEQUENCE [LARGE SCALE GENOMIC DNA]</scope>
    <source>
        <strain evidence="8 9">NBRC 12748</strain>
    </source>
</reference>
<sequence>MAGSGGVGGADGIGGADGAGSAGRAGRTGGVGRVSSAAGVVVGVDIGTSVTKAVAFDRDGRALHTASRRSTLLRGPGGVVEQELDEVLDSVAAVVREVAGALPGPPAALALTGQGDGLWLRDADGRPVRRMISWMDGRAADIVEEWRADKTVDTVFAHTGSGLFPGCHAPLLAWLRRHEPQALERASVAGYCVDAVAQRLTGTVAVDASDATLPFLDPATRAYRPEALAACGVADAARLLPEPAAPHTVLALDEEGARMLGLPAGLPLTAGPYDLPACAIGSGVREVGDGLLTLGTTLACQVLTDDTDTAGAAEPAGMWLCTPERGRWLRAMPAMVGTAGVDWALGLVGAGTGDLEALLAGSPAGARGVTALPFLSEAGERAPFVAPGARARFEGMSLGHGRADLVRAMCEAVGYAARHCLEAAGLSRALAACGGGARSPELVRTFAGILGRPVRVPLEPEVGAKGAAIVARAALGDPVDGERWHAGHRIVEPAADDRELYERGYADYRARVAEARPGWDRAAAGTAAAAAG</sequence>
<keyword evidence="3" id="KW-0808">Transferase</keyword>
<dbReference type="Pfam" id="PF02782">
    <property type="entry name" value="FGGY_C"/>
    <property type="match status" value="1"/>
</dbReference>